<feature type="compositionally biased region" description="Gly residues" evidence="6">
    <location>
        <begin position="930"/>
        <end position="942"/>
    </location>
</feature>
<dbReference type="InterPro" id="IPR017941">
    <property type="entry name" value="Rieske_2Fe-2S"/>
</dbReference>
<evidence type="ECO:0000256" key="3">
    <source>
        <dbReference type="ARBA" id="ARBA00023004"/>
    </source>
</evidence>
<feature type="compositionally biased region" description="Low complexity" evidence="6">
    <location>
        <begin position="858"/>
        <end position="867"/>
    </location>
</feature>
<feature type="compositionally biased region" description="Acidic residues" evidence="6">
    <location>
        <begin position="895"/>
        <end position="905"/>
    </location>
</feature>
<feature type="region of interest" description="Disordered" evidence="6">
    <location>
        <begin position="638"/>
        <end position="680"/>
    </location>
</feature>
<keyword evidence="2" id="KW-0479">Metal-binding</keyword>
<sequence>AVVLPRYIEDERDYGGRSVHTVVLFPGPGGWGQATALRLQLEDSAAGMFDVATFGSVYVRAVSAAYMALASGANYAPATLPAHSKASAMFSLAWPKDRAPASIGGAQVQAFVAAVKARLPGAVMHVVRHVSECTCTSSCGGHGRTLLTNGGGSGWSSGQACQGRVIFNTVVAHPNRVLLMQLVRLVERQPGALWKTSKFGKLEAEGLAGIRLVPLAGYTAPARSPAAASASVRPPNVKEITYYSLREGAGGLLSFDFFGQDTVACSDATVALSSCLDPAKPVPCGSSCIGYGQCCKTNPALGEKCPAATECLADGATCTCKGDATKKLCNGVCIPAGTCCASDPKAGTPCSYNSYTPEQTCSGDGGSCTANTDAVCGYNYLTSFKLESVCTPSSPTSAYQGCWAPPHRNNAELVPFKSNSIATLWSDVCFGYNSVKDVRPTTQKGRVGVQLWINDVTEWGNPQSPAGTTPMYAAAWQSYTDANGRAVVAPRKVLNGSTADSAVLNLASTPSAYVRAKIQTIYKWLPNLLSWNYDTPTTMMAVTGLRQGTGGALGTRLYITSGSFAKLAYNPSEVQASYAYFVGYSCTMLTPLVPSPGPVYIVNNVDFTGDPMTELIVEHQGPGDAAITLDFSQTSTKGLSCSDPLQGERREPQHAPWAEGTLSATLPDSPRPGLGRTCSSECQQPAQRQELMGSSEPEPGPAWHFVGKFEESTTGDRLHGVVEGRYVTVIRHEGSLFAIDSVCFHAGGPLGLGDIEDVNGHTCVVCPWHYYVVALDNGEKWYQGTVQGPDGKLLPGAWKSVGQRQRTHHVEKRADGGIWVQLNLEGQLASDEYAYKPECGLRIQTGHLRLSPQHLHASDGSRSPRMGSPRREASPSRRGASPRSSPPASPRFSGEGEDVWPEDLPEPPMHSRSMRLSNGLSDSFKRNSFNGGGSWGGGNPMQ</sequence>
<keyword evidence="3" id="KW-0408">Iron</keyword>
<evidence type="ECO:0000256" key="2">
    <source>
        <dbReference type="ARBA" id="ARBA00022723"/>
    </source>
</evidence>
<evidence type="ECO:0000313" key="8">
    <source>
        <dbReference type="EMBL" id="KAI7836113.1"/>
    </source>
</evidence>
<name>A0AAD5DGX3_9CHLO</name>
<dbReference type="GO" id="GO:0046872">
    <property type="term" value="F:metal ion binding"/>
    <property type="evidence" value="ECO:0007669"/>
    <property type="project" value="UniProtKB-KW"/>
</dbReference>
<evidence type="ECO:0000256" key="6">
    <source>
        <dbReference type="SAM" id="MobiDB-lite"/>
    </source>
</evidence>
<evidence type="ECO:0000256" key="4">
    <source>
        <dbReference type="ARBA" id="ARBA00023014"/>
    </source>
</evidence>
<dbReference type="PANTHER" id="PTHR21496:SF0">
    <property type="entry name" value="RIESKE DOMAIN-CONTAINING PROTEIN"/>
    <property type="match status" value="1"/>
</dbReference>
<organism evidence="8 9">
    <name type="scientific">Chlorella ohadii</name>
    <dbReference type="NCBI Taxonomy" id="2649997"/>
    <lineage>
        <taxon>Eukaryota</taxon>
        <taxon>Viridiplantae</taxon>
        <taxon>Chlorophyta</taxon>
        <taxon>core chlorophytes</taxon>
        <taxon>Trebouxiophyceae</taxon>
        <taxon>Chlorellales</taxon>
        <taxon>Chlorellaceae</taxon>
        <taxon>Chlorella clade</taxon>
        <taxon>Chlorella</taxon>
    </lineage>
</organism>
<gene>
    <name evidence="8" type="ORF">COHA_010014</name>
</gene>
<reference evidence="8" key="1">
    <citation type="submission" date="2020-11" db="EMBL/GenBank/DDBJ databases">
        <title>Chlorella ohadii genome sequencing and assembly.</title>
        <authorList>
            <person name="Murik O."/>
            <person name="Treves H."/>
            <person name="Kedem I."/>
            <person name="Shotland Y."/>
            <person name="Kaplan A."/>
        </authorList>
    </citation>
    <scope>NUCLEOTIDE SEQUENCE</scope>
    <source>
        <strain evidence="8">1</strain>
    </source>
</reference>
<comment type="caution">
    <text evidence="8">The sequence shown here is derived from an EMBL/GenBank/DDBJ whole genome shotgun (WGS) entry which is preliminary data.</text>
</comment>
<evidence type="ECO:0000313" key="9">
    <source>
        <dbReference type="Proteomes" id="UP001205105"/>
    </source>
</evidence>
<keyword evidence="9" id="KW-1185">Reference proteome</keyword>
<dbReference type="InterPro" id="IPR036922">
    <property type="entry name" value="Rieske_2Fe-2S_sf"/>
</dbReference>
<dbReference type="Gene3D" id="2.102.10.10">
    <property type="entry name" value="Rieske [2Fe-2S] iron-sulphur domain"/>
    <property type="match status" value="1"/>
</dbReference>
<dbReference type="EMBL" id="JADXDR010000204">
    <property type="protein sequence ID" value="KAI7836113.1"/>
    <property type="molecule type" value="Genomic_DNA"/>
</dbReference>
<dbReference type="PROSITE" id="PS51296">
    <property type="entry name" value="RIESKE"/>
    <property type="match status" value="1"/>
</dbReference>
<comment type="cofactor">
    <cofactor evidence="5">
        <name>[2Fe-2S] cluster</name>
        <dbReference type="ChEBI" id="CHEBI:190135"/>
    </cofactor>
</comment>
<dbReference type="PANTHER" id="PTHR21496">
    <property type="entry name" value="FERREDOXIN-RELATED"/>
    <property type="match status" value="1"/>
</dbReference>
<feature type="region of interest" description="Disordered" evidence="6">
    <location>
        <begin position="853"/>
        <end position="942"/>
    </location>
</feature>
<dbReference type="GO" id="GO:0051537">
    <property type="term" value="F:2 iron, 2 sulfur cluster binding"/>
    <property type="evidence" value="ECO:0007669"/>
    <property type="project" value="UniProtKB-KW"/>
</dbReference>
<dbReference type="AlphaFoldDB" id="A0AAD5DGX3"/>
<keyword evidence="1" id="KW-0001">2Fe-2S</keyword>
<feature type="domain" description="Rieske" evidence="7">
    <location>
        <begin position="703"/>
        <end position="769"/>
    </location>
</feature>
<dbReference type="SUPFAM" id="SSF50022">
    <property type="entry name" value="ISP domain"/>
    <property type="match status" value="1"/>
</dbReference>
<feature type="compositionally biased region" description="Polar residues" evidence="6">
    <location>
        <begin position="914"/>
        <end position="929"/>
    </location>
</feature>
<accession>A0AAD5DGX3</accession>
<dbReference type="CDD" id="cd03467">
    <property type="entry name" value="Rieske"/>
    <property type="match status" value="1"/>
</dbReference>
<evidence type="ECO:0000259" key="7">
    <source>
        <dbReference type="PROSITE" id="PS51296"/>
    </source>
</evidence>
<feature type="non-terminal residue" evidence="8">
    <location>
        <position position="942"/>
    </location>
</feature>
<dbReference type="InterPro" id="IPR054716">
    <property type="entry name" value="Sol_Rieske_ferrdox_dom"/>
</dbReference>
<dbReference type="Proteomes" id="UP001205105">
    <property type="component" value="Unassembled WGS sequence"/>
</dbReference>
<keyword evidence="4" id="KW-0411">Iron-sulfur</keyword>
<proteinExistence type="predicted"/>
<protein>
    <recommendedName>
        <fullName evidence="7">Rieske domain-containing protein</fullName>
    </recommendedName>
</protein>
<evidence type="ECO:0000256" key="1">
    <source>
        <dbReference type="ARBA" id="ARBA00022714"/>
    </source>
</evidence>
<dbReference type="Pfam" id="PF22543">
    <property type="entry name" value="Rieske_4"/>
    <property type="match status" value="1"/>
</dbReference>
<evidence type="ECO:0000256" key="5">
    <source>
        <dbReference type="ARBA" id="ARBA00034078"/>
    </source>
</evidence>